<dbReference type="NCBIfam" id="NF033902">
    <property type="entry name" value="iso_D2_wall_anc"/>
    <property type="match status" value="1"/>
</dbReference>
<reference evidence="9 10" key="1">
    <citation type="submission" date="2020-08" db="EMBL/GenBank/DDBJ databases">
        <title>Genome public.</title>
        <authorList>
            <person name="Liu C."/>
            <person name="Sun Q."/>
        </authorList>
    </citation>
    <scope>NUCLEOTIDE SEQUENCE [LARGE SCALE GENOMIC DNA]</scope>
    <source>
        <strain evidence="9 10">NSJ-36</strain>
    </source>
</reference>
<keyword evidence="2" id="KW-0964">Secreted</keyword>
<dbReference type="InterPro" id="IPR019931">
    <property type="entry name" value="LPXTG_anchor"/>
</dbReference>
<evidence type="ECO:0000256" key="2">
    <source>
        <dbReference type="ARBA" id="ARBA00022525"/>
    </source>
</evidence>
<organism evidence="9 10">
    <name type="scientific">Dorea hominis</name>
    <dbReference type="NCBI Taxonomy" id="2763040"/>
    <lineage>
        <taxon>Bacteria</taxon>
        <taxon>Bacillati</taxon>
        <taxon>Bacillota</taxon>
        <taxon>Clostridia</taxon>
        <taxon>Lachnospirales</taxon>
        <taxon>Lachnospiraceae</taxon>
        <taxon>Dorea</taxon>
    </lineage>
</organism>
<dbReference type="Gene3D" id="2.60.40.10">
    <property type="entry name" value="Immunoglobulins"/>
    <property type="match status" value="2"/>
</dbReference>
<evidence type="ECO:0000256" key="3">
    <source>
        <dbReference type="ARBA" id="ARBA00022729"/>
    </source>
</evidence>
<dbReference type="Pfam" id="PF17802">
    <property type="entry name" value="SpaA"/>
    <property type="match status" value="2"/>
</dbReference>
<feature type="transmembrane region" description="Helical" evidence="5">
    <location>
        <begin position="622"/>
        <end position="640"/>
    </location>
</feature>
<keyword evidence="10" id="KW-1185">Reference proteome</keyword>
<dbReference type="Proteomes" id="UP000647235">
    <property type="component" value="Unassembled WGS sequence"/>
</dbReference>
<keyword evidence="4" id="KW-0572">Peptidoglycan-anchor</keyword>
<gene>
    <name evidence="9" type="ORF">H8S07_12500</name>
</gene>
<feature type="chain" id="PRO_5047169882" evidence="6">
    <location>
        <begin position="29"/>
        <end position="648"/>
    </location>
</feature>
<keyword evidence="5" id="KW-1133">Transmembrane helix</keyword>
<dbReference type="InterPro" id="IPR041033">
    <property type="entry name" value="SpaA_PFL_dom_1"/>
</dbReference>
<evidence type="ECO:0000256" key="6">
    <source>
        <dbReference type="SAM" id="SignalP"/>
    </source>
</evidence>
<feature type="domain" description="SpaA-like prealbumin fold" evidence="8">
    <location>
        <begin position="447"/>
        <end position="543"/>
    </location>
</feature>
<name>A0ABR7EXL4_9FIRM</name>
<keyword evidence="3 6" id="KW-0732">Signal</keyword>
<feature type="domain" description="SpaA-like prealbumin fold" evidence="8">
    <location>
        <begin position="164"/>
        <end position="210"/>
    </location>
</feature>
<dbReference type="Pfam" id="PF00746">
    <property type="entry name" value="Gram_pos_anchor"/>
    <property type="match status" value="1"/>
</dbReference>
<comment type="caution">
    <text evidence="9">The sequence shown here is derived from an EMBL/GenBank/DDBJ whole genome shotgun (WGS) entry which is preliminary data.</text>
</comment>
<proteinExistence type="predicted"/>
<keyword evidence="5" id="KW-0812">Transmembrane</keyword>
<evidence type="ECO:0000313" key="10">
    <source>
        <dbReference type="Proteomes" id="UP000647235"/>
    </source>
</evidence>
<feature type="domain" description="Gram-positive cocci surface proteins LPxTG" evidence="7">
    <location>
        <begin position="609"/>
        <end position="644"/>
    </location>
</feature>
<dbReference type="EMBL" id="JACOOY010000018">
    <property type="protein sequence ID" value="MBC5666059.1"/>
    <property type="molecule type" value="Genomic_DNA"/>
</dbReference>
<keyword evidence="1" id="KW-0134">Cell wall</keyword>
<evidence type="ECO:0000259" key="7">
    <source>
        <dbReference type="Pfam" id="PF00746"/>
    </source>
</evidence>
<feature type="signal peptide" evidence="6">
    <location>
        <begin position="1"/>
        <end position="28"/>
    </location>
</feature>
<dbReference type="InterPro" id="IPR048052">
    <property type="entry name" value="FM1-like"/>
</dbReference>
<evidence type="ECO:0000256" key="1">
    <source>
        <dbReference type="ARBA" id="ARBA00022512"/>
    </source>
</evidence>
<accession>A0ABR7EXL4</accession>
<dbReference type="Gene3D" id="2.60.40.740">
    <property type="match status" value="1"/>
</dbReference>
<keyword evidence="5" id="KW-0472">Membrane</keyword>
<dbReference type="RefSeq" id="WP_186856131.1">
    <property type="nucleotide sequence ID" value="NZ_JACOOY010000018.1"/>
</dbReference>
<evidence type="ECO:0000256" key="4">
    <source>
        <dbReference type="ARBA" id="ARBA00023088"/>
    </source>
</evidence>
<dbReference type="InterPro" id="IPR013783">
    <property type="entry name" value="Ig-like_fold"/>
</dbReference>
<protein>
    <submittedName>
        <fullName evidence="9">SpaH/EbpB family LPXTG-anchored major pilin</fullName>
    </submittedName>
</protein>
<evidence type="ECO:0000256" key="5">
    <source>
        <dbReference type="SAM" id="Phobius"/>
    </source>
</evidence>
<evidence type="ECO:0000313" key="9">
    <source>
        <dbReference type="EMBL" id="MBC5666059.1"/>
    </source>
</evidence>
<sequence>MNKKVKKKIMTLALAAMLTAVSVMPAKAASEDVIDTSKTASLTIHKYDITAATQAGVNVDDQISTGKQNSEVEKKLADYAIKGVEFSYLRVGDVDTLSSGGNVKLIYEIPEALQKIIGLDTQNPVHTKDTKEYFTSQQINDSLKTALEDNTATKDKLEAYAADADKMALTDASGTTTKKDLALGLYLIVETKVPEDVVYTTNPWFVQLPMTDYEGESWFYDVVCYPKNQTGVPTLDKKVRNNPDEANITTAEKGTVADFTKTRPEYTYSDTVTASEGEKLDYKLVTKLPRITSSTTYLSKYTFIDELSQGITYGKDAVIAFYDSLDKAESNVANVADSGAVAVWTKDSGKYTQDYSENDNGSAKMTVAMTADGLNEINKNYSEKYMVVYYTADVKSNNTVVTGDKGNPNDVSLEWRRTSQEYYDVLRDQSIVYTFGIDLQKKFSDNNGDATKVKFVLQNQKDNYYVKATGSNGVYYVNGKSATEAGATEFSPAADGTLLINGIEGDTYVMTETHSDTGYSLLKEPMTITINSAKADITATTANITGIQSKAGTESTANDSVVKGEALQNKVVVQTTAASAKVDGTNATLNADKTTTDSEHGLVDMEVLNSKGFTLPKTGGDGLYLITILGVVLAGAGIAWSRKKNVAK</sequence>
<dbReference type="NCBIfam" id="TIGR01167">
    <property type="entry name" value="LPXTG_anchor"/>
    <property type="match status" value="1"/>
</dbReference>
<evidence type="ECO:0000259" key="8">
    <source>
        <dbReference type="Pfam" id="PF17802"/>
    </source>
</evidence>